<protein>
    <submittedName>
        <fullName evidence="1">Uncharacterized protein</fullName>
    </submittedName>
</protein>
<evidence type="ECO:0000313" key="2">
    <source>
        <dbReference type="Proteomes" id="UP001054902"/>
    </source>
</evidence>
<gene>
    <name evidence="1" type="ORF">CTEN210_14494</name>
</gene>
<dbReference type="Proteomes" id="UP001054902">
    <property type="component" value="Unassembled WGS sequence"/>
</dbReference>
<sequence length="361" mass="40356">MYAKSALATFLLIGSSNGFSPNFVNLNTLESHTELYAKGKRGSMAQKRKKRGQKVAPKPIFRERPKILDTVPRPDQWEKIESTEEKVQTMKKEEEETKAKAAALIESQRKSVDVLTHVKNQIELLPVIDIIDAIQSGSYFVCDSVLGDDLALEMSKEGKYMFENNKLELDLGAGITSGQYAAAITGGQDQYVDCPRTVEYVVSCTRHLSGMLNTGLENDEKESLPYKLDETASMGGLRVFDRKARKSSLTLLTGNEDACNDTADLEEKPFGFVTDDSQDEIETRKVSSIYFMVPDGWDESCGGGIVFKDKDGNENIVEAKNDRLVVFSSESSLYRLRPFLGKEEIDTTGSYIIKHLVRERQ</sequence>
<dbReference type="AlphaFoldDB" id="A0AAD3D5B3"/>
<organism evidence="1 2">
    <name type="scientific">Chaetoceros tenuissimus</name>
    <dbReference type="NCBI Taxonomy" id="426638"/>
    <lineage>
        <taxon>Eukaryota</taxon>
        <taxon>Sar</taxon>
        <taxon>Stramenopiles</taxon>
        <taxon>Ochrophyta</taxon>
        <taxon>Bacillariophyta</taxon>
        <taxon>Coscinodiscophyceae</taxon>
        <taxon>Chaetocerotophycidae</taxon>
        <taxon>Chaetocerotales</taxon>
        <taxon>Chaetocerotaceae</taxon>
        <taxon>Chaetoceros</taxon>
    </lineage>
</organism>
<comment type="caution">
    <text evidence="1">The sequence shown here is derived from an EMBL/GenBank/DDBJ whole genome shotgun (WGS) entry which is preliminary data.</text>
</comment>
<name>A0AAD3D5B3_9STRA</name>
<dbReference type="Gene3D" id="2.60.120.620">
    <property type="entry name" value="q2cbj1_9rhob like domain"/>
    <property type="match status" value="1"/>
</dbReference>
<accession>A0AAD3D5B3</accession>
<keyword evidence="2" id="KW-1185">Reference proteome</keyword>
<reference evidence="1 2" key="1">
    <citation type="journal article" date="2021" name="Sci. Rep.">
        <title>The genome of the diatom Chaetoceros tenuissimus carries an ancient integrated fragment of an extant virus.</title>
        <authorList>
            <person name="Hongo Y."/>
            <person name="Kimura K."/>
            <person name="Takaki Y."/>
            <person name="Yoshida Y."/>
            <person name="Baba S."/>
            <person name="Kobayashi G."/>
            <person name="Nagasaki K."/>
            <person name="Hano T."/>
            <person name="Tomaru Y."/>
        </authorList>
    </citation>
    <scope>NUCLEOTIDE SEQUENCE [LARGE SCALE GENOMIC DNA]</scope>
    <source>
        <strain evidence="1 2">NIES-3715</strain>
    </source>
</reference>
<dbReference type="EMBL" id="BLLK01000060">
    <property type="protein sequence ID" value="GFH58018.1"/>
    <property type="molecule type" value="Genomic_DNA"/>
</dbReference>
<evidence type="ECO:0000313" key="1">
    <source>
        <dbReference type="EMBL" id="GFH58018.1"/>
    </source>
</evidence>
<proteinExistence type="predicted"/>